<dbReference type="Gene3D" id="3.60.21.10">
    <property type="match status" value="1"/>
</dbReference>
<dbReference type="CDD" id="cd00144">
    <property type="entry name" value="MPP_PPP_family"/>
    <property type="match status" value="1"/>
</dbReference>
<reference evidence="2 3" key="1">
    <citation type="submission" date="2019-08" db="EMBL/GenBank/DDBJ databases">
        <title>Deep-cultivation of Planctomycetes and their phenomic and genomic characterization uncovers novel biology.</title>
        <authorList>
            <person name="Wiegand S."/>
            <person name="Jogler M."/>
            <person name="Boedeker C."/>
            <person name="Pinto D."/>
            <person name="Vollmers J."/>
            <person name="Rivas-Marin E."/>
            <person name="Kohn T."/>
            <person name="Peeters S.H."/>
            <person name="Heuer A."/>
            <person name="Rast P."/>
            <person name="Oberbeckmann S."/>
            <person name="Bunk B."/>
            <person name="Jeske O."/>
            <person name="Meyerdierks A."/>
            <person name="Storesund J.E."/>
            <person name="Kallscheuer N."/>
            <person name="Luecker S."/>
            <person name="Lage O.M."/>
            <person name="Pohl T."/>
            <person name="Merkel B.J."/>
            <person name="Hornburger P."/>
            <person name="Mueller R.-W."/>
            <person name="Bruemmer F."/>
            <person name="Labrenz M."/>
            <person name="Spormann A.M."/>
            <person name="Op Den Camp H."/>
            <person name="Overmann J."/>
            <person name="Amann R."/>
            <person name="Jetten M.S.M."/>
            <person name="Mascher T."/>
            <person name="Medema M.H."/>
            <person name="Devos D.P."/>
            <person name="Kaster A.-K."/>
            <person name="Ovreas L."/>
            <person name="Rohde M."/>
            <person name="Galperin M.Y."/>
            <person name="Jogler C."/>
        </authorList>
    </citation>
    <scope>NUCLEOTIDE SEQUENCE [LARGE SCALE GENOMIC DNA]</scope>
    <source>
        <strain evidence="2 3">LF1</strain>
    </source>
</reference>
<dbReference type="AlphaFoldDB" id="A0A5B1CBJ4"/>
<dbReference type="InterPro" id="IPR050126">
    <property type="entry name" value="Ap4A_hydrolase"/>
</dbReference>
<sequence>MRRFVIGDIHGCAKALDTLIETIHPTSTDEIVFLGDYIDRGPNSRDVVKQVIELGKSCRTVTLRGNHEIMMLGVALYGLDDKVWLANGGNATLSSYGGKLSKVPDLHIEFFRGLRPYYEIDESIFVHAGYDPALEMRHQEETTLYWMHLPNPLPEPHISGKRVFVGHTPQPSGMVMSAEHLVGIDTYCFGGGYLTAYDVTTCESIQANRHGHLRKAPFRKLFEGVQFAAKTAGGVCRKLVSGKQPDSTKPVTESAD</sequence>
<evidence type="ECO:0000313" key="3">
    <source>
        <dbReference type="Proteomes" id="UP000322699"/>
    </source>
</evidence>
<feature type="domain" description="Calcineurin-like phosphoesterase" evidence="1">
    <location>
        <begin position="1"/>
        <end position="170"/>
    </location>
</feature>
<dbReference type="EC" id="3.6.1.41" evidence="2"/>
<evidence type="ECO:0000313" key="2">
    <source>
        <dbReference type="EMBL" id="KAA1257601.1"/>
    </source>
</evidence>
<dbReference type="GO" id="GO:0110154">
    <property type="term" value="P:RNA decapping"/>
    <property type="evidence" value="ECO:0007669"/>
    <property type="project" value="TreeGrafter"/>
</dbReference>
<evidence type="ECO:0000259" key="1">
    <source>
        <dbReference type="Pfam" id="PF00149"/>
    </source>
</evidence>
<dbReference type="EMBL" id="VRLW01000001">
    <property type="protein sequence ID" value="KAA1257601.1"/>
    <property type="molecule type" value="Genomic_DNA"/>
</dbReference>
<dbReference type="InterPro" id="IPR029052">
    <property type="entry name" value="Metallo-depent_PP-like"/>
</dbReference>
<dbReference type="SUPFAM" id="SSF56300">
    <property type="entry name" value="Metallo-dependent phosphatases"/>
    <property type="match status" value="1"/>
</dbReference>
<dbReference type="OrthoDB" id="384253at2"/>
<organism evidence="2 3">
    <name type="scientific">Rubripirellula obstinata</name>
    <dbReference type="NCBI Taxonomy" id="406547"/>
    <lineage>
        <taxon>Bacteria</taxon>
        <taxon>Pseudomonadati</taxon>
        <taxon>Planctomycetota</taxon>
        <taxon>Planctomycetia</taxon>
        <taxon>Pirellulales</taxon>
        <taxon>Pirellulaceae</taxon>
        <taxon>Rubripirellula</taxon>
    </lineage>
</organism>
<keyword evidence="2" id="KW-0378">Hydrolase</keyword>
<dbReference type="PANTHER" id="PTHR42850">
    <property type="entry name" value="METALLOPHOSPHOESTERASE"/>
    <property type="match status" value="1"/>
</dbReference>
<gene>
    <name evidence="2" type="primary">apaH</name>
    <name evidence="2" type="ORF">LF1_00890</name>
</gene>
<comment type="caution">
    <text evidence="2">The sequence shown here is derived from an EMBL/GenBank/DDBJ whole genome shotgun (WGS) entry which is preliminary data.</text>
</comment>
<dbReference type="GO" id="GO:0008803">
    <property type="term" value="F:bis(5'-nucleosyl)-tetraphosphatase (symmetrical) activity"/>
    <property type="evidence" value="ECO:0007669"/>
    <property type="project" value="UniProtKB-EC"/>
</dbReference>
<dbReference type="Proteomes" id="UP000322699">
    <property type="component" value="Unassembled WGS sequence"/>
</dbReference>
<keyword evidence="3" id="KW-1185">Reference proteome</keyword>
<accession>A0A5B1CBJ4</accession>
<dbReference type="Pfam" id="PF00149">
    <property type="entry name" value="Metallophos"/>
    <property type="match status" value="1"/>
</dbReference>
<dbReference type="RefSeq" id="WP_068266975.1">
    <property type="nucleotide sequence ID" value="NZ_LWSK01000143.1"/>
</dbReference>
<protein>
    <submittedName>
        <fullName evidence="2">Bis(5'-nucleosyl)-tetraphosphatase [symmetrical]</fullName>
        <ecNumber evidence="2">3.6.1.41</ecNumber>
    </submittedName>
</protein>
<dbReference type="GO" id="GO:0005737">
    <property type="term" value="C:cytoplasm"/>
    <property type="evidence" value="ECO:0007669"/>
    <property type="project" value="TreeGrafter"/>
</dbReference>
<proteinExistence type="predicted"/>
<dbReference type="InterPro" id="IPR004843">
    <property type="entry name" value="Calcineurin-like_PHP"/>
</dbReference>
<dbReference type="GO" id="GO:0016791">
    <property type="term" value="F:phosphatase activity"/>
    <property type="evidence" value="ECO:0007669"/>
    <property type="project" value="TreeGrafter"/>
</dbReference>
<name>A0A5B1CBJ4_9BACT</name>
<dbReference type="PANTHER" id="PTHR42850:SF4">
    <property type="entry name" value="ZINC-DEPENDENT ENDOPOLYPHOSPHATASE"/>
    <property type="match status" value="1"/>
</dbReference>